<dbReference type="Gene3D" id="3.40.1400.10">
    <property type="entry name" value="Sugar-phosphate isomerase, RpiB/LacA/LacB"/>
    <property type="match status" value="1"/>
</dbReference>
<dbReference type="Pfam" id="PF02502">
    <property type="entry name" value="LacAB_rpiB"/>
    <property type="match status" value="1"/>
</dbReference>
<sequence>MKIGMIQASSQSDKNSILENSVNMAVRGKEHEVINFGVFGEEKRTYSYVQIALCISLLIESKAVDFVVTGCSSGQGMMLACNSLPGILCGYIENPSDAYLFGRINDGNVVSYPLGLNFGWAGEINLQSTMNALFEEPFGIGYPVEDADRKKEDTKLIKHINSLSKKSLIDVLPELDKAFVRAALSYDCVYSYIMEHGKDINLKRMMESMRDVQ</sequence>
<organism evidence="2 3">
    <name type="scientific">Lacrimispora xylanolytica</name>
    <dbReference type="NCBI Taxonomy" id="29375"/>
    <lineage>
        <taxon>Bacteria</taxon>
        <taxon>Bacillati</taxon>
        <taxon>Bacillota</taxon>
        <taxon>Clostridia</taxon>
        <taxon>Lachnospirales</taxon>
        <taxon>Lachnospiraceae</taxon>
        <taxon>Lacrimispora</taxon>
    </lineage>
</organism>
<dbReference type="InterPro" id="IPR036569">
    <property type="entry name" value="RpiB_LacA_LacB_sf"/>
</dbReference>
<evidence type="ECO:0000313" key="3">
    <source>
        <dbReference type="Proteomes" id="UP001163115"/>
    </source>
</evidence>
<comment type="similarity">
    <text evidence="1">Belongs to the LacAB/RpiB family.</text>
</comment>
<proteinExistence type="inferred from homology"/>
<reference evidence="2" key="1">
    <citation type="submission" date="2022-11" db="EMBL/GenBank/DDBJ databases">
        <title>Lacrimispora xylanolytica sy1, complete genome.</title>
        <authorList>
            <person name="Choi S."/>
        </authorList>
    </citation>
    <scope>NUCLEOTIDE SEQUENCE</scope>
    <source>
        <strain evidence="2">Sy1</strain>
    </source>
</reference>
<dbReference type="PANTHER" id="PTHR30345">
    <property type="entry name" value="RIBOSE-5-PHOSPHATE ISOMERASE B"/>
    <property type="match status" value="1"/>
</dbReference>
<gene>
    <name evidence="2" type="ORF">OW255_19705</name>
</gene>
<keyword evidence="2" id="KW-0413">Isomerase</keyword>
<dbReference type="SUPFAM" id="SSF89623">
    <property type="entry name" value="Ribose/Galactose isomerase RpiB/AlsB"/>
    <property type="match status" value="1"/>
</dbReference>
<protein>
    <submittedName>
        <fullName evidence="2">RpiB/LacA/LacB family sugar-phosphate isomerase</fullName>
    </submittedName>
</protein>
<dbReference type="Proteomes" id="UP001163115">
    <property type="component" value="Chromosome"/>
</dbReference>
<dbReference type="InterPro" id="IPR003500">
    <property type="entry name" value="RpiB_LacA_LacB"/>
</dbReference>
<evidence type="ECO:0000313" key="2">
    <source>
        <dbReference type="EMBL" id="WAJ23751.1"/>
    </source>
</evidence>
<accession>A0ABY7ADZ4</accession>
<dbReference type="EMBL" id="CP113524">
    <property type="protein sequence ID" value="WAJ23751.1"/>
    <property type="molecule type" value="Genomic_DNA"/>
</dbReference>
<keyword evidence="3" id="KW-1185">Reference proteome</keyword>
<dbReference type="NCBIfam" id="NF006753">
    <property type="entry name" value="PRK09273.1"/>
    <property type="match status" value="1"/>
</dbReference>
<evidence type="ECO:0000256" key="1">
    <source>
        <dbReference type="ARBA" id="ARBA00008754"/>
    </source>
</evidence>
<dbReference type="PANTHER" id="PTHR30345:SF6">
    <property type="entry name" value="RIBOSE 5-PHOSPHATE ISOMERASE"/>
    <property type="match status" value="1"/>
</dbReference>
<dbReference type="RefSeq" id="WP_268115102.1">
    <property type="nucleotide sequence ID" value="NZ_CP113524.1"/>
</dbReference>
<dbReference type="GO" id="GO:0016853">
    <property type="term" value="F:isomerase activity"/>
    <property type="evidence" value="ECO:0007669"/>
    <property type="project" value="UniProtKB-KW"/>
</dbReference>
<name>A0ABY7ADZ4_9FIRM</name>